<dbReference type="RefSeq" id="WP_354008346.1">
    <property type="nucleotide sequence ID" value="NZ_JBEWTA010000001.1"/>
</dbReference>
<evidence type="ECO:0000313" key="1">
    <source>
        <dbReference type="EMBL" id="MET4758245.1"/>
    </source>
</evidence>
<evidence type="ECO:0000313" key="2">
    <source>
        <dbReference type="Proteomes" id="UP001549366"/>
    </source>
</evidence>
<protein>
    <recommendedName>
        <fullName evidence="3">SCP2 domain-containing protein</fullName>
    </recommendedName>
</protein>
<reference evidence="1 2" key="1">
    <citation type="submission" date="2024-06" db="EMBL/GenBank/DDBJ databases">
        <title>Genomic Encyclopedia of Type Strains, Phase V (KMG-V): Genome sequencing to study the core and pangenomes of soil and plant-associated prokaryotes.</title>
        <authorList>
            <person name="Whitman W."/>
        </authorList>
    </citation>
    <scope>NUCLEOTIDE SEQUENCE [LARGE SCALE GENOMIC DNA]</scope>
    <source>
        <strain evidence="1 2">NE40</strain>
    </source>
</reference>
<accession>A0ABV2SKG4</accession>
<organism evidence="1 2">
    <name type="scientific">Endozoicomonas lisbonensis</name>
    <dbReference type="NCBI Taxonomy" id="3120522"/>
    <lineage>
        <taxon>Bacteria</taxon>
        <taxon>Pseudomonadati</taxon>
        <taxon>Pseudomonadota</taxon>
        <taxon>Gammaproteobacteria</taxon>
        <taxon>Oceanospirillales</taxon>
        <taxon>Endozoicomonadaceae</taxon>
        <taxon>Endozoicomonas</taxon>
    </lineage>
</organism>
<evidence type="ECO:0008006" key="3">
    <source>
        <dbReference type="Google" id="ProtNLM"/>
    </source>
</evidence>
<comment type="caution">
    <text evidence="1">The sequence shown here is derived from an EMBL/GenBank/DDBJ whole genome shotgun (WGS) entry which is preliminary data.</text>
</comment>
<keyword evidence="2" id="KW-1185">Reference proteome</keyword>
<sequence length="176" mass="19897">MKTYRPASLQAVYVKIMTIIVGNALSALSRIDKVAREEIKKIPANYHIEMITSPQGANFKLKVTDTGLFELVRNQSRKADLVIRFKHTSHAFLVFSFQEGTALAFARDRMVAEGDLNYATKFVRILNRLEALILPEFIARKAVKRYPPELGIKEKITKAAQIYARTTTTIILGRSV</sequence>
<dbReference type="Proteomes" id="UP001549366">
    <property type="component" value="Unassembled WGS sequence"/>
</dbReference>
<proteinExistence type="predicted"/>
<dbReference type="EMBL" id="JBEWTB010000002">
    <property type="protein sequence ID" value="MET4758245.1"/>
    <property type="molecule type" value="Genomic_DNA"/>
</dbReference>
<name>A0ABV2SKG4_9GAMM</name>
<gene>
    <name evidence="1" type="ORF">V5J35_003437</name>
</gene>